<evidence type="ECO:0000256" key="1">
    <source>
        <dbReference type="SAM" id="MobiDB-lite"/>
    </source>
</evidence>
<protein>
    <submittedName>
        <fullName evidence="2">Uncharacterized protein</fullName>
    </submittedName>
</protein>
<feature type="region of interest" description="Disordered" evidence="1">
    <location>
        <begin position="40"/>
        <end position="64"/>
    </location>
</feature>
<accession>A0ABN3MTJ7</accession>
<organism evidence="2 3">
    <name type="scientific">Streptomyces thermolineatus</name>
    <dbReference type="NCBI Taxonomy" id="44033"/>
    <lineage>
        <taxon>Bacteria</taxon>
        <taxon>Bacillati</taxon>
        <taxon>Actinomycetota</taxon>
        <taxon>Actinomycetes</taxon>
        <taxon>Kitasatosporales</taxon>
        <taxon>Streptomycetaceae</taxon>
        <taxon>Streptomyces</taxon>
    </lineage>
</organism>
<dbReference type="Proteomes" id="UP001501358">
    <property type="component" value="Unassembled WGS sequence"/>
</dbReference>
<comment type="caution">
    <text evidence="2">The sequence shown here is derived from an EMBL/GenBank/DDBJ whole genome shotgun (WGS) entry which is preliminary data.</text>
</comment>
<gene>
    <name evidence="2" type="ORF">GCM10010406_51000</name>
</gene>
<proteinExistence type="predicted"/>
<name>A0ABN3MTJ7_9ACTN</name>
<feature type="compositionally biased region" description="Basic and acidic residues" evidence="1">
    <location>
        <begin position="40"/>
        <end position="56"/>
    </location>
</feature>
<evidence type="ECO:0000313" key="2">
    <source>
        <dbReference type="EMBL" id="GAA2508282.1"/>
    </source>
</evidence>
<dbReference type="EMBL" id="BAAATA010000044">
    <property type="protein sequence ID" value="GAA2508282.1"/>
    <property type="molecule type" value="Genomic_DNA"/>
</dbReference>
<keyword evidence="3" id="KW-1185">Reference proteome</keyword>
<sequence length="161" mass="16620">MRVVELPGGKALLSHSMTRRTGPTVVSLPAPVGCRFDRVPTEPADRVLPHGTDGGRRGGAAARPPEAELRMADCTAAHTRYGTARNASVVLVLALPPGPEKGGDAPWRLHTLKGGSPTRFRLATAAFDGPARPRTTGGRDTGRSFVLHGGALTVSTGGTAA</sequence>
<evidence type="ECO:0000313" key="3">
    <source>
        <dbReference type="Proteomes" id="UP001501358"/>
    </source>
</evidence>
<reference evidence="2 3" key="1">
    <citation type="journal article" date="2019" name="Int. J. Syst. Evol. Microbiol.">
        <title>The Global Catalogue of Microorganisms (GCM) 10K type strain sequencing project: providing services to taxonomists for standard genome sequencing and annotation.</title>
        <authorList>
            <consortium name="The Broad Institute Genomics Platform"/>
            <consortium name="The Broad Institute Genome Sequencing Center for Infectious Disease"/>
            <person name="Wu L."/>
            <person name="Ma J."/>
        </authorList>
    </citation>
    <scope>NUCLEOTIDE SEQUENCE [LARGE SCALE GENOMIC DNA]</scope>
    <source>
        <strain evidence="2 3">JCM 6307</strain>
    </source>
</reference>